<dbReference type="Proteomes" id="UP000053424">
    <property type="component" value="Unassembled WGS sequence"/>
</dbReference>
<evidence type="ECO:0000256" key="2">
    <source>
        <dbReference type="ARBA" id="ARBA00022801"/>
    </source>
</evidence>
<dbReference type="InterPro" id="IPR049730">
    <property type="entry name" value="SNF2/RAD54-like_C"/>
</dbReference>
<feature type="domain" description="Helicase C-terminal" evidence="5">
    <location>
        <begin position="872"/>
        <end position="1031"/>
    </location>
</feature>
<feature type="compositionally biased region" description="Low complexity" evidence="4">
    <location>
        <begin position="1100"/>
        <end position="1116"/>
    </location>
</feature>
<dbReference type="STRING" id="686832.A0A0C2Y9I1"/>
<organism evidence="6 7">
    <name type="scientific">Hebeloma cylindrosporum</name>
    <dbReference type="NCBI Taxonomy" id="76867"/>
    <lineage>
        <taxon>Eukaryota</taxon>
        <taxon>Fungi</taxon>
        <taxon>Dikarya</taxon>
        <taxon>Basidiomycota</taxon>
        <taxon>Agaricomycotina</taxon>
        <taxon>Agaricomycetes</taxon>
        <taxon>Agaricomycetidae</taxon>
        <taxon>Agaricales</taxon>
        <taxon>Agaricineae</taxon>
        <taxon>Hymenogastraceae</taxon>
        <taxon>Hebeloma</taxon>
    </lineage>
</organism>
<dbReference type="Pfam" id="PF00271">
    <property type="entry name" value="Helicase_C"/>
    <property type="match status" value="1"/>
</dbReference>
<dbReference type="EMBL" id="KN831795">
    <property type="protein sequence ID" value="KIM37677.1"/>
    <property type="molecule type" value="Genomic_DNA"/>
</dbReference>
<dbReference type="SUPFAM" id="SSF52540">
    <property type="entry name" value="P-loop containing nucleoside triphosphate hydrolases"/>
    <property type="match status" value="2"/>
</dbReference>
<feature type="region of interest" description="Disordered" evidence="4">
    <location>
        <begin position="1179"/>
        <end position="1228"/>
    </location>
</feature>
<feature type="region of interest" description="Disordered" evidence="4">
    <location>
        <begin position="1026"/>
        <end position="1116"/>
    </location>
</feature>
<feature type="compositionally biased region" description="Low complexity" evidence="4">
    <location>
        <begin position="1185"/>
        <end position="1194"/>
    </location>
</feature>
<dbReference type="GO" id="GO:0016787">
    <property type="term" value="F:hydrolase activity"/>
    <property type="evidence" value="ECO:0007669"/>
    <property type="project" value="UniProtKB-KW"/>
</dbReference>
<dbReference type="HOGENOM" id="CLU_004990_0_0_1"/>
<dbReference type="AlphaFoldDB" id="A0A0C2Y9I1"/>
<dbReference type="GO" id="GO:0005524">
    <property type="term" value="F:ATP binding"/>
    <property type="evidence" value="ECO:0007669"/>
    <property type="project" value="InterPro"/>
</dbReference>
<name>A0A0C2Y9I1_HEBCY</name>
<protein>
    <recommendedName>
        <fullName evidence="5">Helicase C-terminal domain-containing protein</fullName>
    </recommendedName>
</protein>
<feature type="compositionally biased region" description="Low complexity" evidence="4">
    <location>
        <begin position="1210"/>
        <end position="1219"/>
    </location>
</feature>
<feature type="region of interest" description="Disordered" evidence="4">
    <location>
        <begin position="32"/>
        <end position="54"/>
    </location>
</feature>
<dbReference type="InterPro" id="IPR038718">
    <property type="entry name" value="SNF2-like_sf"/>
</dbReference>
<dbReference type="Pfam" id="PF00176">
    <property type="entry name" value="SNF2-rel_dom"/>
    <property type="match status" value="1"/>
</dbReference>
<dbReference type="CDD" id="cd18793">
    <property type="entry name" value="SF2_C_SNF"/>
    <property type="match status" value="1"/>
</dbReference>
<gene>
    <name evidence="6" type="ORF">M413DRAFT_30623</name>
</gene>
<dbReference type="Gene3D" id="3.40.50.300">
    <property type="entry name" value="P-loop containing nucleotide triphosphate hydrolases"/>
    <property type="match status" value="1"/>
</dbReference>
<feature type="compositionally biased region" description="Acidic residues" evidence="4">
    <location>
        <begin position="1028"/>
        <end position="1043"/>
    </location>
</feature>
<proteinExistence type="predicted"/>
<evidence type="ECO:0000256" key="1">
    <source>
        <dbReference type="ARBA" id="ARBA00022741"/>
    </source>
</evidence>
<dbReference type="PANTHER" id="PTHR10799">
    <property type="entry name" value="SNF2/RAD54 HELICASE FAMILY"/>
    <property type="match status" value="1"/>
</dbReference>
<feature type="compositionally biased region" description="Polar residues" evidence="4">
    <location>
        <begin position="1080"/>
        <end position="1090"/>
    </location>
</feature>
<dbReference type="OrthoDB" id="3270319at2759"/>
<accession>A0A0C2Y9I1</accession>
<feature type="non-terminal residue" evidence="6">
    <location>
        <position position="1"/>
    </location>
</feature>
<keyword evidence="3" id="KW-0067">ATP-binding</keyword>
<evidence type="ECO:0000313" key="7">
    <source>
        <dbReference type="Proteomes" id="UP000053424"/>
    </source>
</evidence>
<reference evidence="6 7" key="1">
    <citation type="submission" date="2014-04" db="EMBL/GenBank/DDBJ databases">
        <authorList>
            <consortium name="DOE Joint Genome Institute"/>
            <person name="Kuo A."/>
            <person name="Gay G."/>
            <person name="Dore J."/>
            <person name="Kohler A."/>
            <person name="Nagy L.G."/>
            <person name="Floudas D."/>
            <person name="Copeland A."/>
            <person name="Barry K.W."/>
            <person name="Cichocki N."/>
            <person name="Veneault-Fourrey C."/>
            <person name="LaButti K."/>
            <person name="Lindquist E.A."/>
            <person name="Lipzen A."/>
            <person name="Lundell T."/>
            <person name="Morin E."/>
            <person name="Murat C."/>
            <person name="Sun H."/>
            <person name="Tunlid A."/>
            <person name="Henrissat B."/>
            <person name="Grigoriev I.V."/>
            <person name="Hibbett D.S."/>
            <person name="Martin F."/>
            <person name="Nordberg H.P."/>
            <person name="Cantor M.N."/>
            <person name="Hua S.X."/>
        </authorList>
    </citation>
    <scope>NUCLEOTIDE SEQUENCE [LARGE SCALE GENOMIC DNA]</scope>
    <source>
        <strain evidence="7">h7</strain>
    </source>
</reference>
<dbReference type="SMART" id="SM00490">
    <property type="entry name" value="HELICc"/>
    <property type="match status" value="1"/>
</dbReference>
<dbReference type="PROSITE" id="PS51194">
    <property type="entry name" value="HELICASE_CTER"/>
    <property type="match status" value="1"/>
</dbReference>
<evidence type="ECO:0000256" key="4">
    <source>
        <dbReference type="SAM" id="MobiDB-lite"/>
    </source>
</evidence>
<reference evidence="7" key="2">
    <citation type="submission" date="2015-01" db="EMBL/GenBank/DDBJ databases">
        <title>Evolutionary Origins and Diversification of the Mycorrhizal Mutualists.</title>
        <authorList>
            <consortium name="DOE Joint Genome Institute"/>
            <consortium name="Mycorrhizal Genomics Consortium"/>
            <person name="Kohler A."/>
            <person name="Kuo A."/>
            <person name="Nagy L.G."/>
            <person name="Floudas D."/>
            <person name="Copeland A."/>
            <person name="Barry K.W."/>
            <person name="Cichocki N."/>
            <person name="Veneault-Fourrey C."/>
            <person name="LaButti K."/>
            <person name="Lindquist E.A."/>
            <person name="Lipzen A."/>
            <person name="Lundell T."/>
            <person name="Morin E."/>
            <person name="Murat C."/>
            <person name="Riley R."/>
            <person name="Ohm R."/>
            <person name="Sun H."/>
            <person name="Tunlid A."/>
            <person name="Henrissat B."/>
            <person name="Grigoriev I.V."/>
            <person name="Hibbett D.S."/>
            <person name="Martin F."/>
        </authorList>
    </citation>
    <scope>NUCLEOTIDE SEQUENCE [LARGE SCALE GENOMIC DNA]</scope>
    <source>
        <strain evidence="7">h7</strain>
    </source>
</reference>
<keyword evidence="7" id="KW-1185">Reference proteome</keyword>
<dbReference type="InterPro" id="IPR027417">
    <property type="entry name" value="P-loop_NTPase"/>
</dbReference>
<dbReference type="InterPro" id="IPR001650">
    <property type="entry name" value="Helicase_C-like"/>
</dbReference>
<dbReference type="InterPro" id="IPR000330">
    <property type="entry name" value="SNF2_N"/>
</dbReference>
<evidence type="ECO:0000259" key="5">
    <source>
        <dbReference type="PROSITE" id="PS51194"/>
    </source>
</evidence>
<dbReference type="Gene3D" id="3.40.50.10810">
    <property type="entry name" value="Tandem AAA-ATPase domain"/>
    <property type="match status" value="1"/>
</dbReference>
<keyword evidence="2" id="KW-0378">Hydrolase</keyword>
<keyword evidence="1" id="KW-0547">Nucleotide-binding</keyword>
<evidence type="ECO:0000256" key="3">
    <source>
        <dbReference type="ARBA" id="ARBA00022840"/>
    </source>
</evidence>
<sequence length="1228" mass="134036">MPSAAASDVLMYIMTTPWRDMAQPVGWSNDETLRSIGLDHPPSSDPAAPRPYGLSQTNSSNIAEFIKACTGTPDAKRQQFIIDGDGHQTARAAYKAWYRNHLSKKVNYVIDSALKDNSLWPPDVLRTQDDDEWCTSITTEATPVVGPLLFGPIVMNGSRLLQRAQASIFTLMHHTGRRLKRVYSNARKALIEGTKTDRAIMDQLAEAVKVLEDSPTVDLGSVRTVLKLLREARKFTLWQPSTNDKLAETEALLKGIVEGAGMDLETPDRETKKEVTADKVQAARSRGRVKKLPNAQLADISEISATLALLIDHFNAHQDTGIGIDTEHAVWDEASDAIGDMGVEKYSQATEQELHALLDFPSGRPMTWSKFRDRDLTTYAWDDPDLQRFDTGGGDLMPLSLKWHQLVGVASIVDKSFFPEGSDRTGANAAPGMLLADGVGVGKTVQIMAYISFLINLWTCESKNGGLGRAKIVKNMPSYMGRGPVPNLPHLLVIPNTCVEQWVRELYAFNRKGTVDIFRLPVGSKDVGRFLKDPDSPWNKSKHEMINRIIITSESTFCTLSGAMWNNTASIGQNPPDAPRPVKSGAKYPTIYDMEFCVTVIDEIHGLRGKSSRGFVGGNEIRRRSRQVIGVSGTPYLNQPQDPLNIFRIIGIPLLCGKAGNDFEREWNSKIRRTAAKLSPDQRSASFALFKKKLVPQEGEAGPSSEKDPAAGLRALKYQYVRAMQEAAQGHLIRRTNESKKLDGTNINNLPPKVRCRIIIPLSEEEKELLDGALALASADKKSSSANAFSFEDFLIAYRLRLAYPWFDTIGSGKAMRREFPIFHSLAEYHERPASKLNTLIDLVDYVLHDDNLPNIESDAETGDFKIPAAPELPAGTTPSQERKIIIFSAFAMTAQTLSSALTVNGVKNLVMTGNHNMKTRDQIVTDFFKTDARVLILTDVGSTGLNLTCASIVIHFDVVWSGVYMNQVEGRCWRIGQGKIVIVYHLIAESSSDALMSGMASEKHDLLSALVDKKRNEALENFFMSGNEEDEDANDEEEEEIEMVMPKPKKGRGSAKESKTKTSKGKKSNPIIVNDEELTTSSVTLQSAPEDTPVAPELPVTLPVPAASSSAPLESAATIDPVAPELPATLPAPATSPSVPLENAATIDPVAPELPATLPAPATCPSVPLENAATIDPVAPQLPPTVSTSPSVPLENAATIDPVAPQLPPTVSTSPSVPLENAATIDP</sequence>
<evidence type="ECO:0000313" key="6">
    <source>
        <dbReference type="EMBL" id="KIM37677.1"/>
    </source>
</evidence>